<evidence type="ECO:0000313" key="4">
    <source>
        <dbReference type="Proteomes" id="UP000653305"/>
    </source>
</evidence>
<dbReference type="InterPro" id="IPR050796">
    <property type="entry name" value="SCF_F-box_component"/>
</dbReference>
<organism evidence="3 4">
    <name type="scientific">Phtheirospermum japonicum</name>
    <dbReference type="NCBI Taxonomy" id="374723"/>
    <lineage>
        <taxon>Eukaryota</taxon>
        <taxon>Viridiplantae</taxon>
        <taxon>Streptophyta</taxon>
        <taxon>Embryophyta</taxon>
        <taxon>Tracheophyta</taxon>
        <taxon>Spermatophyta</taxon>
        <taxon>Magnoliopsida</taxon>
        <taxon>eudicotyledons</taxon>
        <taxon>Gunneridae</taxon>
        <taxon>Pentapetalae</taxon>
        <taxon>asterids</taxon>
        <taxon>lamiids</taxon>
        <taxon>Lamiales</taxon>
        <taxon>Orobanchaceae</taxon>
        <taxon>Orobanchaceae incertae sedis</taxon>
        <taxon>Phtheirospermum</taxon>
    </lineage>
</organism>
<evidence type="ECO:0000256" key="1">
    <source>
        <dbReference type="SAM" id="MobiDB-lite"/>
    </source>
</evidence>
<keyword evidence="4" id="KW-1185">Reference proteome</keyword>
<dbReference type="Pfam" id="PF00646">
    <property type="entry name" value="F-box"/>
    <property type="match status" value="1"/>
</dbReference>
<dbReference type="Gene3D" id="1.20.1280.50">
    <property type="match status" value="1"/>
</dbReference>
<dbReference type="InterPro" id="IPR001810">
    <property type="entry name" value="F-box_dom"/>
</dbReference>
<dbReference type="CDD" id="cd22157">
    <property type="entry name" value="F-box_AtFBW1-like"/>
    <property type="match status" value="1"/>
</dbReference>
<gene>
    <name evidence="3" type="ORF">PHJA_000417500</name>
</gene>
<dbReference type="NCBIfam" id="TIGR01640">
    <property type="entry name" value="F_box_assoc_1"/>
    <property type="match status" value="1"/>
</dbReference>
<dbReference type="Pfam" id="PF07734">
    <property type="entry name" value="FBA_1"/>
    <property type="match status" value="1"/>
</dbReference>
<reference evidence="3" key="1">
    <citation type="submission" date="2020-07" db="EMBL/GenBank/DDBJ databases">
        <title>Ethylene signaling mediates host invasion by parasitic plants.</title>
        <authorList>
            <person name="Yoshida S."/>
        </authorList>
    </citation>
    <scope>NUCLEOTIDE SEQUENCE</scope>
    <source>
        <strain evidence="3">Okayama</strain>
    </source>
</reference>
<dbReference type="PANTHER" id="PTHR31672:SF13">
    <property type="entry name" value="F-BOX PROTEIN CPR30-LIKE"/>
    <property type="match status" value="1"/>
</dbReference>
<feature type="compositionally biased region" description="Basic and acidic residues" evidence="1">
    <location>
        <begin position="369"/>
        <end position="391"/>
    </location>
</feature>
<dbReference type="SUPFAM" id="SSF81383">
    <property type="entry name" value="F-box domain"/>
    <property type="match status" value="1"/>
</dbReference>
<proteinExistence type="predicted"/>
<dbReference type="AlphaFoldDB" id="A0A830BD76"/>
<feature type="region of interest" description="Disordered" evidence="1">
    <location>
        <begin position="362"/>
        <end position="399"/>
    </location>
</feature>
<evidence type="ECO:0000313" key="3">
    <source>
        <dbReference type="EMBL" id="GFP82744.1"/>
    </source>
</evidence>
<comment type="caution">
    <text evidence="3">The sequence shown here is derived from an EMBL/GenBank/DDBJ whole genome shotgun (WGS) entry which is preliminary data.</text>
</comment>
<name>A0A830BD76_9LAMI</name>
<feature type="domain" description="F-box" evidence="2">
    <location>
        <begin position="1"/>
        <end position="43"/>
    </location>
</feature>
<accession>A0A830BD76</accession>
<evidence type="ECO:0000259" key="2">
    <source>
        <dbReference type="PROSITE" id="PS50181"/>
    </source>
</evidence>
<dbReference type="Proteomes" id="UP000653305">
    <property type="component" value="Unassembled WGS sequence"/>
</dbReference>
<dbReference type="PANTHER" id="PTHR31672">
    <property type="entry name" value="BNACNNG10540D PROTEIN"/>
    <property type="match status" value="1"/>
</dbReference>
<dbReference type="InterPro" id="IPR006527">
    <property type="entry name" value="F-box-assoc_dom_typ1"/>
</dbReference>
<dbReference type="PROSITE" id="PS50181">
    <property type="entry name" value="FBOX"/>
    <property type="match status" value="1"/>
</dbReference>
<dbReference type="EMBL" id="BMAC01000051">
    <property type="protein sequence ID" value="GFP82744.1"/>
    <property type="molecule type" value="Genomic_DNA"/>
</dbReference>
<dbReference type="SMART" id="SM00256">
    <property type="entry name" value="FBOX"/>
    <property type="match status" value="1"/>
</dbReference>
<protein>
    <submittedName>
        <fullName evidence="3">F-box protein cpr30</fullName>
    </submittedName>
</protein>
<dbReference type="OrthoDB" id="591557at2759"/>
<dbReference type="InterPro" id="IPR036047">
    <property type="entry name" value="F-box-like_dom_sf"/>
</dbReference>
<sequence length="399" mass="46233">MFPSELWKEILSRLPAKCLLRSRCVSKSWRRMIDCPDLIKLHLNKSAESFTNHSLILTETGFNLHLLDLDLLDGNNNARVSKTPFVANNIYGISNTCNGIVVLIAEMFGPLALWNPFLRKRMIFPDSPSKCVEFYQYPSLFYGLCYDSRIDDYKVVRNYEYRNIYTREVECSKTEIYTFKSKVWKEVQPFPCSLPYSSQMWGRQVNGALHILCNDKAFKFRPNTAFKSRIVGFSVERESYFEWMLPLNIPTKGVFMGLDLLGDCLMLACDSSLCVNVWVMKEYGVQESWTNLITIVYPMAHVLTDLFKPLVYSKDGKKVLFFCNQFNFVWYDLERKTMEKVEVGGVPFLIQLEDCVQSLVFPGGSSEPSEGKKNGQERKDKKVKQKRDDFLSKGFKLKL</sequence>
<dbReference type="InterPro" id="IPR017451">
    <property type="entry name" value="F-box-assoc_interact_dom"/>
</dbReference>